<keyword evidence="2" id="KW-0732">Signal</keyword>
<dbReference type="PANTHER" id="PTHR11559">
    <property type="entry name" value="CARBOXYLESTERASE"/>
    <property type="match status" value="1"/>
</dbReference>
<dbReference type="EnsemblMetazoa" id="XM_028276955.2">
    <property type="protein sequence ID" value="XP_028132756.1"/>
    <property type="gene ID" value="LOC114328169"/>
</dbReference>
<evidence type="ECO:0000259" key="3">
    <source>
        <dbReference type="Pfam" id="PF00135"/>
    </source>
</evidence>
<keyword evidence="1" id="KW-0325">Glycoprotein</keyword>
<dbReference type="InterPro" id="IPR019819">
    <property type="entry name" value="Carboxylesterase_B_CS"/>
</dbReference>
<evidence type="ECO:0000313" key="6">
    <source>
        <dbReference type="RefSeq" id="XP_028132756.1"/>
    </source>
</evidence>
<feature type="domain" description="Carboxylesterase type B" evidence="3">
    <location>
        <begin position="27"/>
        <end position="522"/>
    </location>
</feature>
<dbReference type="Gene3D" id="3.40.50.1820">
    <property type="entry name" value="alpha/beta hydrolase"/>
    <property type="match status" value="1"/>
</dbReference>
<feature type="chain" id="PRO_5027774924" evidence="2">
    <location>
        <begin position="20"/>
        <end position="543"/>
    </location>
</feature>
<protein>
    <submittedName>
        <fullName evidence="6">Juvenile hormone esterase-like</fullName>
    </submittedName>
</protein>
<dbReference type="Pfam" id="PF00135">
    <property type="entry name" value="COesterase"/>
    <property type="match status" value="1"/>
</dbReference>
<reference evidence="6" key="1">
    <citation type="submission" date="2025-04" db="UniProtKB">
        <authorList>
            <consortium name="RefSeq"/>
        </authorList>
    </citation>
    <scope>IDENTIFICATION</scope>
    <source>
        <tissue evidence="6">Whole insect</tissue>
    </source>
</reference>
<dbReference type="KEGG" id="dvv:114328169"/>
<evidence type="ECO:0000313" key="5">
    <source>
        <dbReference type="Proteomes" id="UP001652700"/>
    </source>
</evidence>
<reference evidence="4" key="2">
    <citation type="submission" date="2025-05" db="UniProtKB">
        <authorList>
            <consortium name="EnsemblMetazoa"/>
        </authorList>
    </citation>
    <scope>IDENTIFICATION</scope>
</reference>
<name>A0A6P7FB13_DIAVI</name>
<keyword evidence="5" id="KW-1185">Reference proteome</keyword>
<dbReference type="PROSITE" id="PS00941">
    <property type="entry name" value="CARBOXYLESTERASE_B_2"/>
    <property type="match status" value="1"/>
</dbReference>
<dbReference type="OrthoDB" id="408631at2759"/>
<dbReference type="GeneID" id="114328169"/>
<dbReference type="InterPro" id="IPR050309">
    <property type="entry name" value="Type-B_Carboxylest/Lipase"/>
</dbReference>
<dbReference type="AlphaFoldDB" id="A0A6P7FB13"/>
<dbReference type="SUPFAM" id="SSF53474">
    <property type="entry name" value="alpha/beta-Hydrolases"/>
    <property type="match status" value="1"/>
</dbReference>
<gene>
    <name evidence="6" type="primary">LOC114328169</name>
</gene>
<dbReference type="Proteomes" id="UP001652700">
    <property type="component" value="Unplaced"/>
</dbReference>
<organism evidence="6">
    <name type="scientific">Diabrotica virgifera virgifera</name>
    <name type="common">western corn rootworm</name>
    <dbReference type="NCBI Taxonomy" id="50390"/>
    <lineage>
        <taxon>Eukaryota</taxon>
        <taxon>Metazoa</taxon>
        <taxon>Ecdysozoa</taxon>
        <taxon>Arthropoda</taxon>
        <taxon>Hexapoda</taxon>
        <taxon>Insecta</taxon>
        <taxon>Pterygota</taxon>
        <taxon>Neoptera</taxon>
        <taxon>Endopterygota</taxon>
        <taxon>Coleoptera</taxon>
        <taxon>Polyphaga</taxon>
        <taxon>Cucujiformia</taxon>
        <taxon>Chrysomeloidea</taxon>
        <taxon>Chrysomelidae</taxon>
        <taxon>Galerucinae</taxon>
        <taxon>Diabroticina</taxon>
        <taxon>Diabroticites</taxon>
        <taxon>Diabrotica</taxon>
    </lineage>
</organism>
<feature type="signal peptide" evidence="2">
    <location>
        <begin position="1"/>
        <end position="19"/>
    </location>
</feature>
<dbReference type="InParanoid" id="A0A6P7FB13"/>
<evidence type="ECO:0000256" key="2">
    <source>
        <dbReference type="SAM" id="SignalP"/>
    </source>
</evidence>
<dbReference type="RefSeq" id="XP_028132756.1">
    <property type="nucleotide sequence ID" value="XM_028276955.1"/>
</dbReference>
<dbReference type="InterPro" id="IPR002018">
    <property type="entry name" value="CarbesteraseB"/>
</dbReference>
<sequence length="543" mass="61366">MKTFLILSLIIFLVAPVFSFVHENDGTIVEISNGKIQGHILQSAEGTDYYAFQEIPFAAPPIGKNRFKLPQEPKNWKGVLNTTKNTKVCYQGNYYPNLEKTEDCLYLNVYTPVQPGGDKALPVLFWIHGGGFNWGSGTYDDYGPKYLMDHGIVVVATNYRLNAFGFATTEDDVIPGNLGMKDVQLALRWVNKNIRRFGGNPNQVIIAGESCGSMGVGMLLMGPWSDEVELFHGAIMESSSQLGGVYQLNARQNAFKLGKLVNSSFSSEDSNDLLDILQQASTENIYNAGVSYGTVTEKTGDFSYPPLQAFMDKNFKSIPVMIGINSEEWIRFALTRNNTLLEELDNDPSLLVSPNINMSLKNRTIAGSRLKKVYTTKSFSEDFGAYIRWASDNDFSTPTGKQVELAADTIPYYLYQFSYKGELGGSVSPDLIVPGAERVGHMEELHYYWEFLNNNDLSIFPKEDQITLHRMVKMWTNFVKYLNPTPEKDPLLFNITWPKSTPQNLEYLNINNTFEVRQQLRQYKEVSKILDEYMEPPFDAYGH</sequence>
<evidence type="ECO:0000256" key="1">
    <source>
        <dbReference type="ARBA" id="ARBA00023180"/>
    </source>
</evidence>
<accession>A0A6P7FB13</accession>
<evidence type="ECO:0000313" key="4">
    <source>
        <dbReference type="EnsemblMetazoa" id="XP_028132756.1"/>
    </source>
</evidence>
<dbReference type="InterPro" id="IPR029058">
    <property type="entry name" value="AB_hydrolase_fold"/>
</dbReference>
<proteinExistence type="predicted"/>